<dbReference type="SUPFAM" id="SSF47113">
    <property type="entry name" value="Histone-fold"/>
    <property type="match status" value="1"/>
</dbReference>
<feature type="domain" description="Transcription factor CBF/NF-Y/archaeal histone" evidence="7">
    <location>
        <begin position="3"/>
        <end position="67"/>
    </location>
</feature>
<dbReference type="InterPro" id="IPR051377">
    <property type="entry name" value="DNA_Pol-Epsilon_Subunit"/>
</dbReference>
<dbReference type="GO" id="GO:0008622">
    <property type="term" value="C:epsilon DNA polymerase complex"/>
    <property type="evidence" value="ECO:0007669"/>
    <property type="project" value="TreeGrafter"/>
</dbReference>
<keyword evidence="2" id="KW-0235">DNA replication</keyword>
<sequence length="210" mass="22685">DLNLPKSVITRLAKGVLPPNIQVQGNAVLALRQSATVFISYLASHANEHVQNAGKKTVMPTDVFQALEDTEFGFLRPALEAEFAKFNQIQAAKRSNYRQKSTAATSSAKRAAGISPAGGAAPAPASTTDETPSKKPRVDQEEGDEVDAHDDDVEEDEDEDEEEEEEDEEDEEEEEDEGEGEGETTVDIDMEERELRGDDDGGSGSGSDSE</sequence>
<feature type="region of interest" description="Disordered" evidence="6">
    <location>
        <begin position="92"/>
        <end position="210"/>
    </location>
</feature>
<dbReference type="PANTHER" id="PTHR46172:SF1">
    <property type="entry name" value="DNA POLYMERASE EPSILON SUBUNIT 3"/>
    <property type="match status" value="1"/>
</dbReference>
<evidence type="ECO:0000256" key="2">
    <source>
        <dbReference type="ARBA" id="ARBA00022705"/>
    </source>
</evidence>
<evidence type="ECO:0000256" key="4">
    <source>
        <dbReference type="ARBA" id="ARBA00039775"/>
    </source>
</evidence>
<dbReference type="GO" id="GO:0006272">
    <property type="term" value="P:leading strand elongation"/>
    <property type="evidence" value="ECO:0007669"/>
    <property type="project" value="TreeGrafter"/>
</dbReference>
<organism evidence="8 9">
    <name type="scientific">Cephalotrichum gorgonifer</name>
    <dbReference type="NCBI Taxonomy" id="2041049"/>
    <lineage>
        <taxon>Eukaryota</taxon>
        <taxon>Fungi</taxon>
        <taxon>Dikarya</taxon>
        <taxon>Ascomycota</taxon>
        <taxon>Pezizomycotina</taxon>
        <taxon>Sordariomycetes</taxon>
        <taxon>Hypocreomycetidae</taxon>
        <taxon>Microascales</taxon>
        <taxon>Microascaceae</taxon>
        <taxon>Cephalotrichum</taxon>
    </lineage>
</organism>
<dbReference type="GO" id="GO:0008623">
    <property type="term" value="C:CHRAC"/>
    <property type="evidence" value="ECO:0007669"/>
    <property type="project" value="TreeGrafter"/>
</dbReference>
<dbReference type="Proteomes" id="UP001187682">
    <property type="component" value="Unassembled WGS sequence"/>
</dbReference>
<dbReference type="EMBL" id="ONZQ02000001">
    <property type="protein sequence ID" value="SPN96906.1"/>
    <property type="molecule type" value="Genomic_DNA"/>
</dbReference>
<evidence type="ECO:0000256" key="5">
    <source>
        <dbReference type="ARBA" id="ARBA00042096"/>
    </source>
</evidence>
<dbReference type="Pfam" id="PF00808">
    <property type="entry name" value="CBFD_NFYB_HMF"/>
    <property type="match status" value="1"/>
</dbReference>
<dbReference type="Gene3D" id="1.10.20.10">
    <property type="entry name" value="Histone, subunit A"/>
    <property type="match status" value="1"/>
</dbReference>
<evidence type="ECO:0000259" key="7">
    <source>
        <dbReference type="Pfam" id="PF00808"/>
    </source>
</evidence>
<comment type="caution">
    <text evidence="8">The sequence shown here is derived from an EMBL/GenBank/DDBJ whole genome shotgun (WGS) entry which is preliminary data.</text>
</comment>
<dbReference type="PANTHER" id="PTHR46172">
    <property type="entry name" value="DNA POLYMERASE EPSILON SUBUNIT 3"/>
    <property type="match status" value="1"/>
</dbReference>
<dbReference type="GO" id="GO:0046982">
    <property type="term" value="F:protein heterodimerization activity"/>
    <property type="evidence" value="ECO:0007669"/>
    <property type="project" value="InterPro"/>
</dbReference>
<dbReference type="InterPro" id="IPR009072">
    <property type="entry name" value="Histone-fold"/>
</dbReference>
<evidence type="ECO:0000256" key="3">
    <source>
        <dbReference type="ARBA" id="ARBA00023242"/>
    </source>
</evidence>
<evidence type="ECO:0000256" key="6">
    <source>
        <dbReference type="SAM" id="MobiDB-lite"/>
    </source>
</evidence>
<dbReference type="AlphaFoldDB" id="A0AAE8SR67"/>
<feature type="non-terminal residue" evidence="8">
    <location>
        <position position="210"/>
    </location>
</feature>
<proteinExistence type="predicted"/>
<dbReference type="CDD" id="cd22928">
    <property type="entry name" value="HFD_POLE3_DPB4"/>
    <property type="match status" value="1"/>
</dbReference>
<dbReference type="GO" id="GO:0031490">
    <property type="term" value="F:chromatin DNA binding"/>
    <property type="evidence" value="ECO:0007669"/>
    <property type="project" value="TreeGrafter"/>
</dbReference>
<evidence type="ECO:0000313" key="9">
    <source>
        <dbReference type="Proteomes" id="UP001187682"/>
    </source>
</evidence>
<evidence type="ECO:0000256" key="1">
    <source>
        <dbReference type="ARBA" id="ARBA00004123"/>
    </source>
</evidence>
<gene>
    <name evidence="8" type="ORF">DNG_00425</name>
</gene>
<evidence type="ECO:0000313" key="8">
    <source>
        <dbReference type="EMBL" id="SPN96906.1"/>
    </source>
</evidence>
<dbReference type="GO" id="GO:0031507">
    <property type="term" value="P:heterochromatin formation"/>
    <property type="evidence" value="ECO:0007669"/>
    <property type="project" value="TreeGrafter"/>
</dbReference>
<keyword evidence="9" id="KW-1185">Reference proteome</keyword>
<feature type="compositionally biased region" description="Basic and acidic residues" evidence="6">
    <location>
        <begin position="131"/>
        <end position="140"/>
    </location>
</feature>
<dbReference type="GO" id="GO:0006974">
    <property type="term" value="P:DNA damage response"/>
    <property type="evidence" value="ECO:0007669"/>
    <property type="project" value="TreeGrafter"/>
</dbReference>
<protein>
    <recommendedName>
        <fullName evidence="4">DNA polymerase epsilon subunit D</fullName>
    </recommendedName>
    <alternativeName>
        <fullName evidence="5">DNA polymerase II subunit D</fullName>
    </alternativeName>
</protein>
<feature type="compositionally biased region" description="Low complexity" evidence="6">
    <location>
        <begin position="100"/>
        <end position="126"/>
    </location>
</feature>
<dbReference type="InterPro" id="IPR003958">
    <property type="entry name" value="CBFA_NFYB_domain"/>
</dbReference>
<reference evidence="8" key="1">
    <citation type="submission" date="2018-03" db="EMBL/GenBank/DDBJ databases">
        <authorList>
            <person name="Guldener U."/>
        </authorList>
    </citation>
    <scope>NUCLEOTIDE SEQUENCE</scope>
</reference>
<feature type="compositionally biased region" description="Acidic residues" evidence="6">
    <location>
        <begin position="141"/>
        <end position="192"/>
    </location>
</feature>
<name>A0AAE8SR67_9PEZI</name>
<accession>A0AAE8SR67</accession>
<keyword evidence="3" id="KW-0539">Nucleus</keyword>
<comment type="subcellular location">
    <subcellularLocation>
        <location evidence="1">Nucleus</location>
    </subcellularLocation>
</comment>